<dbReference type="AlphaFoldDB" id="A0A6M3JM69"/>
<keyword evidence="1" id="KW-0472">Membrane</keyword>
<keyword evidence="1" id="KW-1133">Transmembrane helix</keyword>
<sequence>MIMLDGDNGEGVTGFTRYATIEELNAFKHDVRAALYGAEGTNGMVKDIHELKMWIKFLGIIGVFLSPVITALILKYMFGV</sequence>
<feature type="transmembrane region" description="Helical" evidence="1">
    <location>
        <begin position="54"/>
        <end position="78"/>
    </location>
</feature>
<dbReference type="EMBL" id="MT141863">
    <property type="protein sequence ID" value="QJA71309.1"/>
    <property type="molecule type" value="Genomic_DNA"/>
</dbReference>
<evidence type="ECO:0000256" key="1">
    <source>
        <dbReference type="SAM" id="Phobius"/>
    </source>
</evidence>
<keyword evidence="1" id="KW-0812">Transmembrane</keyword>
<accession>A0A6M3JM69</accession>
<protein>
    <submittedName>
        <fullName evidence="2">Uncharacterized protein</fullName>
    </submittedName>
</protein>
<name>A0A6M3JM69_9ZZZZ</name>
<gene>
    <name evidence="2" type="ORF">MM415A03272_0004</name>
</gene>
<evidence type="ECO:0000313" key="2">
    <source>
        <dbReference type="EMBL" id="QJA71309.1"/>
    </source>
</evidence>
<organism evidence="2">
    <name type="scientific">viral metagenome</name>
    <dbReference type="NCBI Taxonomy" id="1070528"/>
    <lineage>
        <taxon>unclassified sequences</taxon>
        <taxon>metagenomes</taxon>
        <taxon>organismal metagenomes</taxon>
    </lineage>
</organism>
<reference evidence="2" key="1">
    <citation type="submission" date="2020-03" db="EMBL/GenBank/DDBJ databases">
        <title>The deep terrestrial virosphere.</title>
        <authorList>
            <person name="Holmfeldt K."/>
            <person name="Nilsson E."/>
            <person name="Simone D."/>
            <person name="Lopez-Fernandez M."/>
            <person name="Wu X."/>
            <person name="de Brujin I."/>
            <person name="Lundin D."/>
            <person name="Andersson A."/>
            <person name="Bertilsson S."/>
            <person name="Dopson M."/>
        </authorList>
    </citation>
    <scope>NUCLEOTIDE SEQUENCE</scope>
    <source>
        <strain evidence="2">MM415A03272</strain>
    </source>
</reference>
<proteinExistence type="predicted"/>